<protein>
    <submittedName>
        <fullName evidence="8">Tetratricopeptide repeat protein 21B</fullName>
    </submittedName>
</protein>
<evidence type="ECO:0000259" key="7">
    <source>
        <dbReference type="Pfam" id="PF25064"/>
    </source>
</evidence>
<dbReference type="PANTHER" id="PTHR14699:SF0">
    <property type="entry name" value="TETRATRICOPEPTIDE REPEAT PROTEIN 21 HOMOLOG"/>
    <property type="match status" value="1"/>
</dbReference>
<feature type="coiled-coil region" evidence="3">
    <location>
        <begin position="83"/>
        <end position="110"/>
    </location>
</feature>
<organism evidence="8 9">
    <name type="scientific">Tritrichomonas musculus</name>
    <dbReference type="NCBI Taxonomy" id="1915356"/>
    <lineage>
        <taxon>Eukaryota</taxon>
        <taxon>Metamonada</taxon>
        <taxon>Parabasalia</taxon>
        <taxon>Tritrichomonadida</taxon>
        <taxon>Tritrichomonadidae</taxon>
        <taxon>Tritrichomonas</taxon>
    </lineage>
</organism>
<dbReference type="EMBL" id="JAPFFF010000078">
    <property type="protein sequence ID" value="KAK8835645.1"/>
    <property type="molecule type" value="Genomic_DNA"/>
</dbReference>
<evidence type="ECO:0000259" key="4">
    <source>
        <dbReference type="Pfam" id="PF25060"/>
    </source>
</evidence>
<keyword evidence="2" id="KW-0802">TPR repeat</keyword>
<feature type="domain" description="Tetratricopeptide repeat protein 21A/21B second ARM" evidence="4">
    <location>
        <begin position="269"/>
        <end position="431"/>
    </location>
</feature>
<evidence type="ECO:0000259" key="5">
    <source>
        <dbReference type="Pfam" id="PF25062"/>
    </source>
</evidence>
<feature type="domain" description="Tetratricopeptide repeat protein 21A/21B C-terminal ARM" evidence="6">
    <location>
        <begin position="1113"/>
        <end position="1302"/>
    </location>
</feature>
<dbReference type="Pfam" id="PF13181">
    <property type="entry name" value="TPR_8"/>
    <property type="match status" value="3"/>
</dbReference>
<dbReference type="SUPFAM" id="SSF48452">
    <property type="entry name" value="TPR-like"/>
    <property type="match status" value="4"/>
</dbReference>
<dbReference type="InterPro" id="IPR019734">
    <property type="entry name" value="TPR_rpt"/>
</dbReference>
<evidence type="ECO:0000256" key="2">
    <source>
        <dbReference type="PROSITE-ProRule" id="PRU00339"/>
    </source>
</evidence>
<name>A0ABR2GNX4_9EUKA</name>
<feature type="repeat" description="TPR" evidence="2">
    <location>
        <begin position="725"/>
        <end position="758"/>
    </location>
</feature>
<dbReference type="InterPro" id="IPR056832">
    <property type="entry name" value="ARM_TT21_2nd"/>
</dbReference>
<feature type="domain" description="Tetratricopeptide repeat protein 21A/21B fifth ARM repeats" evidence="7">
    <location>
        <begin position="979"/>
        <end position="1082"/>
    </location>
</feature>
<accession>A0ABR2GNX4</accession>
<keyword evidence="3" id="KW-0175">Coiled coil</keyword>
<feature type="domain" description="Tetratricopeptide repeat protein 21A/21B N-terminal ARM repeat" evidence="5">
    <location>
        <begin position="8"/>
        <end position="231"/>
    </location>
</feature>
<sequence>MKLYFERIFYYWRQKMYGHIHVLCSQFLKENGVDPLFLIWDSLASAAEGKTSAGLATIQKITNRLAMGLPISVAQLCIHKMAKNQDFASITQLENEIDELQKSANASMIVQAAQIFWLTGDLTTALNLVQPLTTQAPANKSAAALVGWIKLTTGDRNSGRWFDMAAAESSTTNRPADPFVIYGKAMYYASASRWQDSIQIFVQLSGMCEFPEIALERARVYICMNNWDLAMESCAEATGKCISDCEEHLINSIFYLSQVGDLESAKKSVNSLCDCIDRFEIENSTYCLNVVKLLSSLSWDDIEIVRRCLTTFGVVARSHKEDAEVLVMHGRLLFSMKKPLDAKDVFQNALVASSESMDALAGLVDCYISTNQLSDAHDQLEFLEAMAGGNVTLDIAYMHSKYMRISSGTDQESVDSLINALKKHVDNMQQLFTPQSARMLSEDKAITHPIDLYIENFIKLDLGTFSSALTEVINYCNTLEKTVTRPRNGPVCDIIANVLELVPGAIPFSYYLAVLAFGEGRYQQATKAIMSVLQSRWGFNASQCHLLLAQVRLQTKQFDEAEASLNRAVSFDFGIRNSLRFNMINAQLNEARGQFENAIKTLKDVMKGQEYQSSSDNEKVNVYLFLSRCQKKNNEIDMAMSTISEALTKWSGTPDEDRIKLYQAKILSDTNRVREGLDILEAIDSNSTVFTQARKKAAKIYMNKLNDKAAYIRCFKELGKVNPNKTTYVLLGDAFMNVKMFNDAVDCFNKAISCDPTDQQVALHLARALMTVHDFEAALAAYNHAIKVGLASSNSNNDINSMNSGPDMPSIQAQLELCRTLIKLRRLDEARDSCLEAMQLIDVDRMDWESQSANAEFSELLSEIDSKSGDIEQSNEEIQEALSIYDRLLTEGRTDIPSDYVNELKAKAASLYQRYSNICLERDDKKNAIEALEKALQLDQTSNKILLSLARLRLQRNEREKCQEICQQLLRIDPNCEEAALMIAEVSEAEGLSDLEEAFNKTPTFYRTLVRLIERYAQEGQLDLIPPLFEKCPNKEDAGLNFCRGLYNVYTGNPQNALKILSKCRNDSEWGPQSLQLIFMIYVNPNQKFNWCETKPLATSKDLDAAKKVLTRFDPTQSDIQQLRAMLLLSANTTESVTEALEIFKEGDDEDLNAMIGKCKCFIRLDQQREATKLLNGIVHGEPDHMNVSIYVEAFLMMTYISIKEQQPDEAEKYVDKALELNKSCNKAWELKAALCEKKKDYLNAVDAYKHAWDLSSHTQLGTGFKLALNYMRMEDPVDAIKVCRIIMETHPNYPKLKETIFLPCCAMLRP</sequence>
<dbReference type="InterPro" id="IPR040364">
    <property type="entry name" value="TTC21A/TTC21B"/>
</dbReference>
<dbReference type="Pfam" id="PF25060">
    <property type="entry name" value="ARM_TT21_2nd"/>
    <property type="match status" value="1"/>
</dbReference>
<dbReference type="PROSITE" id="PS50005">
    <property type="entry name" value="TPR"/>
    <property type="match status" value="2"/>
</dbReference>
<dbReference type="InterPro" id="IPR056833">
    <property type="entry name" value="ARM_TT21_N"/>
</dbReference>
<comment type="similarity">
    <text evidence="1">Belongs to the TTC21 family.</text>
</comment>
<dbReference type="Pfam" id="PF25062">
    <property type="entry name" value="ARM_TT21_N"/>
    <property type="match status" value="1"/>
</dbReference>
<keyword evidence="9" id="KW-1185">Reference proteome</keyword>
<evidence type="ECO:0000256" key="3">
    <source>
        <dbReference type="SAM" id="Coils"/>
    </source>
</evidence>
<reference evidence="8 9" key="1">
    <citation type="submission" date="2024-04" db="EMBL/GenBank/DDBJ databases">
        <title>Tritrichomonas musculus Genome.</title>
        <authorList>
            <person name="Alves-Ferreira E."/>
            <person name="Grigg M."/>
            <person name="Lorenzi H."/>
            <person name="Galac M."/>
        </authorList>
    </citation>
    <scope>NUCLEOTIDE SEQUENCE [LARGE SCALE GENOMIC DNA]</scope>
    <source>
        <strain evidence="8 9">EAF2021</strain>
    </source>
</reference>
<dbReference type="Proteomes" id="UP001470230">
    <property type="component" value="Unassembled WGS sequence"/>
</dbReference>
<dbReference type="InterPro" id="IPR056835">
    <property type="entry name" value="ARM_TT21_5th"/>
</dbReference>
<gene>
    <name evidence="8" type="ORF">M9Y10_042360</name>
</gene>
<dbReference type="SMART" id="SM00028">
    <property type="entry name" value="TPR"/>
    <property type="match status" value="11"/>
</dbReference>
<evidence type="ECO:0000313" key="8">
    <source>
        <dbReference type="EMBL" id="KAK8835645.1"/>
    </source>
</evidence>
<dbReference type="InterPro" id="IPR011990">
    <property type="entry name" value="TPR-like_helical_dom_sf"/>
</dbReference>
<feature type="repeat" description="TPR" evidence="2">
    <location>
        <begin position="909"/>
        <end position="942"/>
    </location>
</feature>
<evidence type="ECO:0000256" key="1">
    <source>
        <dbReference type="ARBA" id="ARBA00010935"/>
    </source>
</evidence>
<proteinExistence type="inferred from homology"/>
<dbReference type="Gene3D" id="1.25.40.10">
    <property type="entry name" value="Tetratricopeptide repeat domain"/>
    <property type="match status" value="5"/>
</dbReference>
<dbReference type="Pfam" id="PF25058">
    <property type="entry name" value="ARM_TT21"/>
    <property type="match status" value="1"/>
</dbReference>
<dbReference type="PANTHER" id="PTHR14699">
    <property type="entry name" value="STI2 PROTEIN-RELATED"/>
    <property type="match status" value="1"/>
</dbReference>
<comment type="caution">
    <text evidence="8">The sequence shown here is derived from an EMBL/GenBank/DDBJ whole genome shotgun (WGS) entry which is preliminary data.</text>
</comment>
<evidence type="ECO:0000313" key="9">
    <source>
        <dbReference type="Proteomes" id="UP001470230"/>
    </source>
</evidence>
<evidence type="ECO:0000259" key="6">
    <source>
        <dbReference type="Pfam" id="PF25063"/>
    </source>
</evidence>
<dbReference type="Pfam" id="PF25064">
    <property type="entry name" value="ARM_TT21_5th"/>
    <property type="match status" value="1"/>
</dbReference>
<dbReference type="Pfam" id="PF25063">
    <property type="entry name" value="ARM_TT21_C"/>
    <property type="match status" value="1"/>
</dbReference>
<dbReference type="InterPro" id="IPR056834">
    <property type="entry name" value="ARM_TT21_C"/>
</dbReference>